<comment type="caution">
    <text evidence="1">The sequence shown here is derived from an EMBL/GenBank/DDBJ whole genome shotgun (WGS) entry which is preliminary data.</text>
</comment>
<dbReference type="RefSeq" id="WP_311019713.1">
    <property type="nucleotide sequence ID" value="NZ_JAUHGG010000003.1"/>
</dbReference>
<dbReference type="Gene3D" id="3.55.50.60">
    <property type="entry name" value="DotD protein"/>
    <property type="match status" value="1"/>
</dbReference>
<reference evidence="1" key="1">
    <citation type="submission" date="2023-06" db="EMBL/GenBank/DDBJ databases">
        <title>Genomic Diversity of Vibrio spp. and Metagenomic Analysis of Pathogens in Florida Gulf Coastal Waters Following Hurricane Ian.</title>
        <authorList>
            <person name="Brumfield K.D."/>
        </authorList>
    </citation>
    <scope>NUCLEOTIDE SEQUENCE</scope>
    <source>
        <strain evidence="1">WBS2B-138</strain>
    </source>
</reference>
<dbReference type="PROSITE" id="PS51257">
    <property type="entry name" value="PROKAR_LIPOPROTEIN"/>
    <property type="match status" value="1"/>
</dbReference>
<dbReference type="InterPro" id="IPR031817">
    <property type="entry name" value="DotD"/>
</dbReference>
<evidence type="ECO:0000313" key="1">
    <source>
        <dbReference type="EMBL" id="MDS1820929.1"/>
    </source>
</evidence>
<dbReference type="Pfam" id="PF16816">
    <property type="entry name" value="DotD"/>
    <property type="match status" value="1"/>
</dbReference>
<keyword evidence="1" id="KW-0449">Lipoprotein</keyword>
<protein>
    <submittedName>
        <fullName evidence="1">DotD/TraH family lipoprotein</fullName>
    </submittedName>
</protein>
<proteinExistence type="predicted"/>
<organism evidence="1 2">
    <name type="scientific">Vibrio parahaemolyticus</name>
    <dbReference type="NCBI Taxonomy" id="670"/>
    <lineage>
        <taxon>Bacteria</taxon>
        <taxon>Pseudomonadati</taxon>
        <taxon>Pseudomonadota</taxon>
        <taxon>Gammaproteobacteria</taxon>
        <taxon>Vibrionales</taxon>
        <taxon>Vibrionaceae</taxon>
        <taxon>Vibrio</taxon>
    </lineage>
</organism>
<dbReference type="EMBL" id="JAUHGG010000003">
    <property type="protein sequence ID" value="MDS1820929.1"/>
    <property type="molecule type" value="Genomic_DNA"/>
</dbReference>
<gene>
    <name evidence="1" type="ORF">QX249_09695</name>
</gene>
<name>A0AAW8PY47_VIBPH</name>
<dbReference type="InterPro" id="IPR038140">
    <property type="entry name" value="DotD_sf"/>
</dbReference>
<dbReference type="AlphaFoldDB" id="A0AAW8PY47"/>
<sequence>MKIAKAIFPISIIFASGCSSLNDVEPAELRFNENSFSNDSISNSLYKLSESAEVAANAQRALAELANGMASQQMTREQYNEYVFQKSYIPEGMERSVGDIEWSGPALPLLKVVSEMAGYVVAEPAHKPLFEPIVRLNTIKSGKQYNVNDVIRAIEASNKEEISIDILEKSKIININYFY</sequence>
<evidence type="ECO:0000313" key="2">
    <source>
        <dbReference type="Proteomes" id="UP001253193"/>
    </source>
</evidence>
<accession>A0AAW8PY47</accession>
<dbReference type="Proteomes" id="UP001253193">
    <property type="component" value="Unassembled WGS sequence"/>
</dbReference>